<gene>
    <name evidence="1" type="ORF">B4U79_16057</name>
</gene>
<sequence length="45" mass="5230">MFAEKVSARRLRSTLTVEYTRAKSRTSAQFAAKDLRPLRIFIITE</sequence>
<accession>A0A443RKG6</accession>
<organism evidence="1 2">
    <name type="scientific">Dinothrombium tinctorium</name>
    <dbReference type="NCBI Taxonomy" id="1965070"/>
    <lineage>
        <taxon>Eukaryota</taxon>
        <taxon>Metazoa</taxon>
        <taxon>Ecdysozoa</taxon>
        <taxon>Arthropoda</taxon>
        <taxon>Chelicerata</taxon>
        <taxon>Arachnida</taxon>
        <taxon>Acari</taxon>
        <taxon>Acariformes</taxon>
        <taxon>Trombidiformes</taxon>
        <taxon>Prostigmata</taxon>
        <taxon>Anystina</taxon>
        <taxon>Parasitengona</taxon>
        <taxon>Trombidioidea</taxon>
        <taxon>Trombidiidae</taxon>
        <taxon>Dinothrombium</taxon>
    </lineage>
</organism>
<protein>
    <submittedName>
        <fullName evidence="1">Uncharacterized protein</fullName>
    </submittedName>
</protein>
<dbReference type="Proteomes" id="UP000285301">
    <property type="component" value="Unassembled WGS sequence"/>
</dbReference>
<proteinExistence type="predicted"/>
<keyword evidence="2" id="KW-1185">Reference proteome</keyword>
<evidence type="ECO:0000313" key="2">
    <source>
        <dbReference type="Proteomes" id="UP000285301"/>
    </source>
</evidence>
<dbReference type="AlphaFoldDB" id="A0A443RKG6"/>
<comment type="caution">
    <text evidence="1">The sequence shown here is derived from an EMBL/GenBank/DDBJ whole genome shotgun (WGS) entry which is preliminary data.</text>
</comment>
<dbReference type="EMBL" id="NCKU01000369">
    <property type="protein sequence ID" value="RWS15764.1"/>
    <property type="molecule type" value="Genomic_DNA"/>
</dbReference>
<reference evidence="1 2" key="1">
    <citation type="journal article" date="2018" name="Gigascience">
        <title>Genomes of trombidid mites reveal novel predicted allergens and laterally-transferred genes associated with secondary metabolism.</title>
        <authorList>
            <person name="Dong X."/>
            <person name="Chaisiri K."/>
            <person name="Xia D."/>
            <person name="Armstrong S.D."/>
            <person name="Fang Y."/>
            <person name="Donnelly M.J."/>
            <person name="Kadowaki T."/>
            <person name="McGarry J.W."/>
            <person name="Darby A.C."/>
            <person name="Makepeace B.L."/>
        </authorList>
    </citation>
    <scope>NUCLEOTIDE SEQUENCE [LARGE SCALE GENOMIC DNA]</scope>
    <source>
        <strain evidence="1">UoL-WK</strain>
    </source>
</reference>
<evidence type="ECO:0000313" key="1">
    <source>
        <dbReference type="EMBL" id="RWS15764.1"/>
    </source>
</evidence>
<name>A0A443RKG6_9ACAR</name>